<dbReference type="EMBL" id="HACM01005949">
    <property type="protein sequence ID" value="CRZ06391.1"/>
    <property type="molecule type" value="Transcribed_RNA"/>
</dbReference>
<name>A0A0H5QXN8_9EUKA</name>
<feature type="non-terminal residue" evidence="2">
    <location>
        <position position="1"/>
    </location>
</feature>
<evidence type="ECO:0000313" key="2">
    <source>
        <dbReference type="EMBL" id="CRZ06391.1"/>
    </source>
</evidence>
<evidence type="ECO:0000256" key="1">
    <source>
        <dbReference type="SAM" id="MobiDB-lite"/>
    </source>
</evidence>
<protein>
    <submittedName>
        <fullName evidence="2">Uncharacterized protein</fullName>
    </submittedName>
</protein>
<sequence>RALILFGQTSQTLKKMGQDSRSFSIILNKYGSRSIPRTIGTSRVRLLNRRRFPIERQSVGALHFFFEFPFSECSSYVGSFRGDLAARGAQLAAENDRPAGNPQQNRCPKRRE</sequence>
<dbReference type="AlphaFoldDB" id="A0A0H5QXN8"/>
<accession>A0A0H5QXN8</accession>
<feature type="region of interest" description="Disordered" evidence="1">
    <location>
        <begin position="91"/>
        <end position="112"/>
    </location>
</feature>
<proteinExistence type="predicted"/>
<reference evidence="2" key="1">
    <citation type="submission" date="2015-04" db="EMBL/GenBank/DDBJ databases">
        <title>The genome sequence of the plant pathogenic Rhizarian Plasmodiophora brassicae reveals insights in its biotrophic life cycle and the origin of chitin synthesis.</title>
        <authorList>
            <person name="Schwelm A."/>
            <person name="Fogelqvist J."/>
            <person name="Knaust A."/>
            <person name="Julke S."/>
            <person name="Lilja T."/>
            <person name="Dhandapani V."/>
            <person name="Bonilla-Rosso G."/>
            <person name="Karlsson M."/>
            <person name="Shevchenko A."/>
            <person name="Choi S.R."/>
            <person name="Kim H.G."/>
            <person name="Park J.Y."/>
            <person name="Lim Y.P."/>
            <person name="Ludwig-Muller J."/>
            <person name="Dixelius C."/>
        </authorList>
    </citation>
    <scope>NUCLEOTIDE SEQUENCE</scope>
    <source>
        <tissue evidence="2">Potato root galls</tissue>
    </source>
</reference>
<organism evidence="2">
    <name type="scientific">Spongospora subterranea</name>
    <dbReference type="NCBI Taxonomy" id="70186"/>
    <lineage>
        <taxon>Eukaryota</taxon>
        <taxon>Sar</taxon>
        <taxon>Rhizaria</taxon>
        <taxon>Endomyxa</taxon>
        <taxon>Phytomyxea</taxon>
        <taxon>Plasmodiophorida</taxon>
        <taxon>Plasmodiophoridae</taxon>
        <taxon>Spongospora</taxon>
    </lineage>
</organism>